<gene>
    <name evidence="1" type="ORF">C0V70_11265</name>
</gene>
<dbReference type="OrthoDB" id="5292003at2"/>
<name>A0A2K9NT19_BACTC</name>
<proteinExistence type="predicted"/>
<sequence length="231" mass="26677">MINFPYVSLPEYYTRLLASNIQNSTAVNTNLEMYINENKELNALVKKVFKDIDPDGFLGKILSISGWTGIRNRLAAVFLEHAMTGRFPETANLNLVTDLINVENKLRHFTPPGFNRAFLLAFYAKMSLIHIKMRSDTRELTPLLIKDEHIEYMKLSKAKSVRIDWLMLQLIQFEHYLGQERLFTLLQSETRYAALFSLLSKEEQGQMMNNFMTYGASINDSDIFTTDVSTQ</sequence>
<dbReference type="EMBL" id="CP025704">
    <property type="protein sequence ID" value="AUN98669.1"/>
    <property type="molecule type" value="Genomic_DNA"/>
</dbReference>
<evidence type="ECO:0000313" key="2">
    <source>
        <dbReference type="Proteomes" id="UP000235584"/>
    </source>
</evidence>
<dbReference type="Proteomes" id="UP000235584">
    <property type="component" value="Chromosome"/>
</dbReference>
<protein>
    <submittedName>
        <fullName evidence="1">Uncharacterized protein</fullName>
    </submittedName>
</protein>
<keyword evidence="2" id="KW-1185">Reference proteome</keyword>
<dbReference type="RefSeq" id="WP_102243960.1">
    <property type="nucleotide sequence ID" value="NZ_CP030035.1"/>
</dbReference>
<dbReference type="KEGG" id="bsto:C0V70_11265"/>
<reference evidence="1 2" key="1">
    <citation type="submission" date="2018-01" db="EMBL/GenBank/DDBJ databases">
        <title>Complete genome sequence of Bacteriovorax stolpii DSM12778.</title>
        <authorList>
            <person name="Tang B."/>
            <person name="Chang J."/>
        </authorList>
    </citation>
    <scope>NUCLEOTIDE SEQUENCE [LARGE SCALE GENOMIC DNA]</scope>
    <source>
        <strain evidence="1 2">DSM 12778</strain>
    </source>
</reference>
<dbReference type="AlphaFoldDB" id="A0A2K9NT19"/>
<evidence type="ECO:0000313" key="1">
    <source>
        <dbReference type="EMBL" id="AUN98669.1"/>
    </source>
</evidence>
<accession>A0A2K9NT19</accession>
<organism evidence="1 2">
    <name type="scientific">Bacteriovorax stolpii</name>
    <name type="common">Bdellovibrio stolpii</name>
    <dbReference type="NCBI Taxonomy" id="960"/>
    <lineage>
        <taxon>Bacteria</taxon>
        <taxon>Pseudomonadati</taxon>
        <taxon>Bdellovibrionota</taxon>
        <taxon>Bacteriovoracia</taxon>
        <taxon>Bacteriovoracales</taxon>
        <taxon>Bacteriovoracaceae</taxon>
        <taxon>Bacteriovorax</taxon>
    </lineage>
</organism>